<dbReference type="GO" id="GO:0015087">
    <property type="term" value="F:cobalt ion transmembrane transporter activity"/>
    <property type="evidence" value="ECO:0007669"/>
    <property type="project" value="TreeGrafter"/>
</dbReference>
<accession>A0A3E2HRQ1</accession>
<dbReference type="PANTHER" id="PTHR46494:SF1">
    <property type="entry name" value="CORA FAMILY METAL ION TRANSPORTER (EUROFUNG)"/>
    <property type="match status" value="1"/>
</dbReference>
<keyword evidence="3" id="KW-1185">Reference proteome</keyword>
<dbReference type="GO" id="GO:0005886">
    <property type="term" value="C:plasma membrane"/>
    <property type="evidence" value="ECO:0007669"/>
    <property type="project" value="UniProtKB-SubCell"/>
</dbReference>
<organism evidence="2 3">
    <name type="scientific">Scytalidium lignicola</name>
    <name type="common">Hyphomycete</name>
    <dbReference type="NCBI Taxonomy" id="5539"/>
    <lineage>
        <taxon>Eukaryota</taxon>
        <taxon>Fungi</taxon>
        <taxon>Dikarya</taxon>
        <taxon>Ascomycota</taxon>
        <taxon>Pezizomycotina</taxon>
        <taxon>Leotiomycetes</taxon>
        <taxon>Leotiomycetes incertae sedis</taxon>
        <taxon>Scytalidium</taxon>
    </lineage>
</organism>
<feature type="non-terminal residue" evidence="2">
    <location>
        <position position="1"/>
    </location>
</feature>
<evidence type="ECO:0000256" key="1">
    <source>
        <dbReference type="ARBA" id="ARBA00004651"/>
    </source>
</evidence>
<dbReference type="STRING" id="5539.A0A3E2HRQ1"/>
<protein>
    <submittedName>
        <fullName evidence="2">Uncharacterized protein</fullName>
    </submittedName>
</protein>
<dbReference type="EMBL" id="NCSJ02000003">
    <property type="protein sequence ID" value="RFU36044.1"/>
    <property type="molecule type" value="Genomic_DNA"/>
</dbReference>
<dbReference type="SUPFAM" id="SSF143865">
    <property type="entry name" value="CorA soluble domain-like"/>
    <property type="match status" value="1"/>
</dbReference>
<feature type="non-terminal residue" evidence="2">
    <location>
        <position position="483"/>
    </location>
</feature>
<dbReference type="GO" id="GO:0015095">
    <property type="term" value="F:magnesium ion transmembrane transporter activity"/>
    <property type="evidence" value="ECO:0007669"/>
    <property type="project" value="TreeGrafter"/>
</dbReference>
<sequence>MDKEGLFRNYDDDLVYQESKARALKSTTHNFVVEFGKKEAQIAFDLDRPQIEHIFEAERSPARPGRWMSYLRDSNIWAPSKDSQRDIVKFLGKYYKFSPRLLAIIQTLPLRSKASHNDDHHGARSHAWPFAKEEDIEQGNSDIELSNEPVDHLNASHYSIASQMTNYHSVDVGVRFLCIGANWMHERSKKDKSTEGEGSLGRLWSWLVLCDDDTVITFQEDPGAEGYPDLEFIRQNVLSVLRQLSKRGDSADPLAMQSVRPALDSDESAKSKVGIEAASNLFYYLFDDWRIVYTTIDSYKIRLKHLQSTIIGDMTRKSNVSPNIKIIPRLHMLGRQIRDSQRMYEGYKNLIDRILDQAKHHELVFGFHANGAKGVELSKSAARRFQRLRDRLQYLVLSGFQEMLEEKDALISTYFNINAQKDSEATARLTRSATLLAKLSVLFLPVSLMTSYFSVQIPDLTNGYTAKTYWYSFTFAEQGLFET</sequence>
<comment type="subcellular location">
    <subcellularLocation>
        <location evidence="1">Cell membrane</location>
        <topology evidence="1">Multi-pass membrane protein</topology>
    </subcellularLocation>
</comment>
<dbReference type="OrthoDB" id="5430812at2759"/>
<dbReference type="Proteomes" id="UP000258309">
    <property type="component" value="Unassembled WGS sequence"/>
</dbReference>
<gene>
    <name evidence="2" type="ORF">B7463_g357</name>
</gene>
<comment type="caution">
    <text evidence="2">The sequence shown here is derived from an EMBL/GenBank/DDBJ whole genome shotgun (WGS) entry which is preliminary data.</text>
</comment>
<dbReference type="OMA" id="FGTRWIN"/>
<dbReference type="InterPro" id="IPR045861">
    <property type="entry name" value="CorA_cytoplasmic_dom"/>
</dbReference>
<dbReference type="PANTHER" id="PTHR46494">
    <property type="entry name" value="CORA FAMILY METAL ION TRANSPORTER (EUROFUNG)"/>
    <property type="match status" value="1"/>
</dbReference>
<dbReference type="GO" id="GO:0050897">
    <property type="term" value="F:cobalt ion binding"/>
    <property type="evidence" value="ECO:0007669"/>
    <property type="project" value="TreeGrafter"/>
</dbReference>
<reference evidence="2 3" key="1">
    <citation type="submission" date="2018-05" db="EMBL/GenBank/DDBJ databases">
        <title>Draft genome sequence of Scytalidium lignicola DSM 105466, a ubiquitous saprotrophic fungus.</title>
        <authorList>
            <person name="Buettner E."/>
            <person name="Gebauer A.M."/>
            <person name="Hofrichter M."/>
            <person name="Liers C."/>
            <person name="Kellner H."/>
        </authorList>
    </citation>
    <scope>NUCLEOTIDE SEQUENCE [LARGE SCALE GENOMIC DNA]</scope>
    <source>
        <strain evidence="2 3">DSM 105466</strain>
    </source>
</reference>
<dbReference type="GO" id="GO:0000287">
    <property type="term" value="F:magnesium ion binding"/>
    <property type="evidence" value="ECO:0007669"/>
    <property type="project" value="TreeGrafter"/>
</dbReference>
<evidence type="ECO:0000313" key="2">
    <source>
        <dbReference type="EMBL" id="RFU36044.1"/>
    </source>
</evidence>
<name>A0A3E2HRQ1_SCYLI</name>
<proteinExistence type="predicted"/>
<dbReference type="AlphaFoldDB" id="A0A3E2HRQ1"/>
<evidence type="ECO:0000313" key="3">
    <source>
        <dbReference type="Proteomes" id="UP000258309"/>
    </source>
</evidence>